<evidence type="ECO:0000313" key="2">
    <source>
        <dbReference type="EMBL" id="ESQ85362.1"/>
    </source>
</evidence>
<dbReference type="EMBL" id="AWGB01000060">
    <property type="protein sequence ID" value="ESQ85362.1"/>
    <property type="molecule type" value="Genomic_DNA"/>
</dbReference>
<dbReference type="STRING" id="1121022.GCA_000376105_03908"/>
<sequence length="381" mass="41918">MDRKRIMIRITILGSGFGALTTVRQLRKRGVDADITIISPTNELLYYPSLIWVPAGLRHGDDLKVSLSNFFRQHKVIWHKGAVQRVVEGGRLVETDTGDVSNDILIVASGGRYIRKLPGIENAVIPCEGVLAAEIIRDRLAQMQGGTIAIGFATNPNELGAVRGGPMFEFLFGLDTLLRRQGRRHKFKLVFFNPSTEPGQRLGPKAVSGLLKQMTSRQIETRLGHKMVRIEPGKVVTEGGEIPADLVLFMPGLTGPAWLEGSELSLSAGGFIQADAACRAEGVSQVYVVGDAGSYPGPDWMAKQAHQADLQAEAVAHTIKDALQGQHTAHDFKSELICIVDTLDAGILVFRDTRRNFALPRLGLFHWMKVQFEAQYLKAYR</sequence>
<dbReference type="SUPFAM" id="SSF51905">
    <property type="entry name" value="FAD/NAD(P)-binding domain"/>
    <property type="match status" value="1"/>
</dbReference>
<dbReference type="InterPro" id="IPR052541">
    <property type="entry name" value="SQRD"/>
</dbReference>
<feature type="domain" description="FAD/NAD(P)-binding" evidence="1">
    <location>
        <begin position="9"/>
        <end position="293"/>
    </location>
</feature>
<dbReference type="PATRIC" id="fig|1121022.4.peg.3912"/>
<dbReference type="Pfam" id="PF07992">
    <property type="entry name" value="Pyr_redox_2"/>
    <property type="match status" value="1"/>
</dbReference>
<gene>
    <name evidence="2" type="ORF">ABENE_19110</name>
</gene>
<reference evidence="2 3" key="1">
    <citation type="journal article" date="2014" name="Nature">
        <title>Sequential evolution of bacterial morphology by co-option of a developmental regulator.</title>
        <authorList>
            <person name="Jiang C."/>
            <person name="Brown P.J."/>
            <person name="Ducret A."/>
            <person name="Brun Y.V."/>
        </authorList>
    </citation>
    <scope>NUCLEOTIDE SEQUENCE [LARGE SCALE GENOMIC DNA]</scope>
    <source>
        <strain evidence="2 3">DSM 16100</strain>
    </source>
</reference>
<accession>V4NU63</accession>
<evidence type="ECO:0000313" key="3">
    <source>
        <dbReference type="Proteomes" id="UP000017837"/>
    </source>
</evidence>
<evidence type="ECO:0000259" key="1">
    <source>
        <dbReference type="Pfam" id="PF07992"/>
    </source>
</evidence>
<dbReference type="PANTHER" id="PTHR43755:SF1">
    <property type="entry name" value="FAD-DEPENDENT PYRIDINE NUCLEOTIDE-DISULPHIDE OXIDOREDUCTASE"/>
    <property type="match status" value="1"/>
</dbReference>
<dbReference type="Proteomes" id="UP000017837">
    <property type="component" value="Unassembled WGS sequence"/>
</dbReference>
<protein>
    <recommendedName>
        <fullName evidence="1">FAD/NAD(P)-binding domain-containing protein</fullName>
    </recommendedName>
</protein>
<dbReference type="PANTHER" id="PTHR43755">
    <property type="match status" value="1"/>
</dbReference>
<comment type="caution">
    <text evidence="2">The sequence shown here is derived from an EMBL/GenBank/DDBJ whole genome shotgun (WGS) entry which is preliminary data.</text>
</comment>
<proteinExistence type="predicted"/>
<dbReference type="Gene3D" id="3.50.50.100">
    <property type="match status" value="1"/>
</dbReference>
<keyword evidence="3" id="KW-1185">Reference proteome</keyword>
<dbReference type="InterPro" id="IPR036188">
    <property type="entry name" value="FAD/NAD-bd_sf"/>
</dbReference>
<dbReference type="AlphaFoldDB" id="V4NU63"/>
<dbReference type="InterPro" id="IPR023753">
    <property type="entry name" value="FAD/NAD-binding_dom"/>
</dbReference>
<organism evidence="2 3">
    <name type="scientific">Asticcacaulis benevestitus DSM 16100 = ATCC BAA-896</name>
    <dbReference type="NCBI Taxonomy" id="1121022"/>
    <lineage>
        <taxon>Bacteria</taxon>
        <taxon>Pseudomonadati</taxon>
        <taxon>Pseudomonadota</taxon>
        <taxon>Alphaproteobacteria</taxon>
        <taxon>Caulobacterales</taxon>
        <taxon>Caulobacteraceae</taxon>
        <taxon>Asticcacaulis</taxon>
    </lineage>
</organism>
<dbReference type="eggNOG" id="COG0446">
    <property type="taxonomic scope" value="Bacteria"/>
</dbReference>
<name>V4NU63_9CAUL</name>
<dbReference type="GO" id="GO:0016491">
    <property type="term" value="F:oxidoreductase activity"/>
    <property type="evidence" value="ECO:0007669"/>
    <property type="project" value="InterPro"/>
</dbReference>